<dbReference type="PROSITE" id="PS51257">
    <property type="entry name" value="PROKAR_LIPOPROTEIN"/>
    <property type="match status" value="1"/>
</dbReference>
<name>A0A7T7CEU1_9BACI</name>
<evidence type="ECO:0000256" key="1">
    <source>
        <dbReference type="SAM" id="MobiDB-lite"/>
    </source>
</evidence>
<protein>
    <submittedName>
        <fullName evidence="3">YhcN/YlaJ family sporulation lipoprotein</fullName>
    </submittedName>
</protein>
<dbReference type="Proteomes" id="UP000595349">
    <property type="component" value="Chromosome"/>
</dbReference>
<feature type="signal peptide" evidence="2">
    <location>
        <begin position="1"/>
        <end position="18"/>
    </location>
</feature>
<proteinExistence type="predicted"/>
<keyword evidence="4" id="KW-1185">Reference proteome</keyword>
<feature type="compositionally biased region" description="Basic and acidic residues" evidence="1">
    <location>
        <begin position="88"/>
        <end position="123"/>
    </location>
</feature>
<keyword evidence="2" id="KW-0732">Signal</keyword>
<feature type="region of interest" description="Disordered" evidence="1">
    <location>
        <begin position="20"/>
        <end position="123"/>
    </location>
</feature>
<dbReference type="InterPro" id="IPR019076">
    <property type="entry name" value="Spore_lipoprot_YhcN/YlaJ-like"/>
</dbReference>
<sequence length="199" mass="22724">MKKITLALCSAIILSALVGCGNTDDNAENTTNPGGEQNEPTNIGQLNDQSHDPDDFTVEDRVTRDERQGSRNKTDGRGSFYFNNPQDVTDKDTFTEEEREAEEERAQRYERENPDQESENRLESMEQEVNAMDDIEESYVVVDDTRVIVGIQTKGDDVDQTIADIEARLQNEIGDKELIVTDDEDTFEHYREMREDHTP</sequence>
<dbReference type="Pfam" id="PF09580">
    <property type="entry name" value="Spore_YhcN_YlaJ"/>
    <property type="match status" value="1"/>
</dbReference>
<dbReference type="AlphaFoldDB" id="A0A7T7CEU1"/>
<evidence type="ECO:0000313" key="4">
    <source>
        <dbReference type="Proteomes" id="UP000595349"/>
    </source>
</evidence>
<gene>
    <name evidence="3" type="ORF">HUG20_05740</name>
</gene>
<dbReference type="KEGG" id="scib:HUG20_05740"/>
<accession>A0A7T7CEU1</accession>
<keyword evidence="3" id="KW-0449">Lipoprotein</keyword>
<evidence type="ECO:0000256" key="2">
    <source>
        <dbReference type="SAM" id="SignalP"/>
    </source>
</evidence>
<feature type="chain" id="PRO_5038798848" evidence="2">
    <location>
        <begin position="19"/>
        <end position="199"/>
    </location>
</feature>
<dbReference type="RefSeq" id="WP_200089080.1">
    <property type="nucleotide sequence ID" value="NZ_CP054706.1"/>
</dbReference>
<reference evidence="3 4" key="1">
    <citation type="submission" date="2020-06" db="EMBL/GenBank/DDBJ databases">
        <title>Genomic analysis of Salicibibacter sp. NKC21-4.</title>
        <authorList>
            <person name="Oh Y.J."/>
        </authorList>
    </citation>
    <scope>NUCLEOTIDE SEQUENCE [LARGE SCALE GENOMIC DNA]</scope>
    <source>
        <strain evidence="3 4">NKC21-4</strain>
    </source>
</reference>
<dbReference type="EMBL" id="CP054706">
    <property type="protein sequence ID" value="QQK79442.1"/>
    <property type="molecule type" value="Genomic_DNA"/>
</dbReference>
<organism evidence="3 4">
    <name type="scientific">Salicibibacter cibi</name>
    <dbReference type="NCBI Taxonomy" id="2743001"/>
    <lineage>
        <taxon>Bacteria</taxon>
        <taxon>Bacillati</taxon>
        <taxon>Bacillota</taxon>
        <taxon>Bacilli</taxon>
        <taxon>Bacillales</taxon>
        <taxon>Bacillaceae</taxon>
        <taxon>Salicibibacter</taxon>
    </lineage>
</organism>
<feature type="compositionally biased region" description="Polar residues" evidence="1">
    <location>
        <begin position="28"/>
        <end position="48"/>
    </location>
</feature>
<evidence type="ECO:0000313" key="3">
    <source>
        <dbReference type="EMBL" id="QQK79442.1"/>
    </source>
</evidence>
<feature type="compositionally biased region" description="Basic and acidic residues" evidence="1">
    <location>
        <begin position="49"/>
        <end position="76"/>
    </location>
</feature>